<proteinExistence type="predicted"/>
<reference evidence="1 2" key="1">
    <citation type="submission" date="2019-01" db="EMBL/GenBank/DDBJ databases">
        <title>Intercellular communication is required for trap formation in the nematode-trapping fungus Duddingtonia flagrans.</title>
        <authorList>
            <person name="Youssar L."/>
            <person name="Wernet V."/>
            <person name="Hensel N."/>
            <person name="Hildebrandt H.-G."/>
            <person name="Fischer R."/>
        </authorList>
    </citation>
    <scope>NUCLEOTIDE SEQUENCE [LARGE SCALE GENOMIC DNA]</scope>
    <source>
        <strain evidence="1 2">CBS H-5679</strain>
    </source>
</reference>
<accession>A0A436ZPF8</accession>
<keyword evidence="2" id="KW-1185">Reference proteome</keyword>
<dbReference type="OrthoDB" id="447346at2759"/>
<dbReference type="EMBL" id="SAEB01000012">
    <property type="protein sequence ID" value="RVD80775.1"/>
    <property type="molecule type" value="Genomic_DNA"/>
</dbReference>
<dbReference type="Proteomes" id="UP000283090">
    <property type="component" value="Unassembled WGS sequence"/>
</dbReference>
<dbReference type="AlphaFoldDB" id="A0A436ZPF8"/>
<dbReference type="GeneID" id="93590977"/>
<dbReference type="SUPFAM" id="SSF54593">
    <property type="entry name" value="Glyoxalase/Bleomycin resistance protein/Dihydroxybiphenyl dioxygenase"/>
    <property type="match status" value="1"/>
</dbReference>
<evidence type="ECO:0000313" key="2">
    <source>
        <dbReference type="Proteomes" id="UP000283090"/>
    </source>
</evidence>
<dbReference type="RefSeq" id="XP_067486319.1">
    <property type="nucleotide sequence ID" value="XM_067638430.1"/>
</dbReference>
<protein>
    <recommendedName>
        <fullName evidence="3">VOC domain-containing protein</fullName>
    </recommendedName>
</protein>
<gene>
    <name evidence="1" type="ORF">DFL_008666</name>
</gene>
<evidence type="ECO:0000313" key="1">
    <source>
        <dbReference type="EMBL" id="RVD80775.1"/>
    </source>
</evidence>
<organism evidence="1 2">
    <name type="scientific">Arthrobotrys flagrans</name>
    <name type="common">Nematode-trapping fungus</name>
    <name type="synonym">Trichothecium flagrans</name>
    <dbReference type="NCBI Taxonomy" id="97331"/>
    <lineage>
        <taxon>Eukaryota</taxon>
        <taxon>Fungi</taxon>
        <taxon>Dikarya</taxon>
        <taxon>Ascomycota</taxon>
        <taxon>Pezizomycotina</taxon>
        <taxon>Orbiliomycetes</taxon>
        <taxon>Orbiliales</taxon>
        <taxon>Orbiliaceae</taxon>
        <taxon>Arthrobotrys</taxon>
    </lineage>
</organism>
<dbReference type="InterPro" id="IPR029068">
    <property type="entry name" value="Glyas_Bleomycin-R_OHBP_Dase"/>
</dbReference>
<comment type="caution">
    <text evidence="1">The sequence shown here is derived from an EMBL/GenBank/DDBJ whole genome shotgun (WGS) entry which is preliminary data.</text>
</comment>
<dbReference type="Gene3D" id="3.10.180.10">
    <property type="entry name" value="2,3-Dihydroxybiphenyl 1,2-Dioxygenase, domain 1"/>
    <property type="match status" value="1"/>
</dbReference>
<dbReference type="VEuPathDB" id="FungiDB:DFL_008666"/>
<evidence type="ECO:0008006" key="3">
    <source>
        <dbReference type="Google" id="ProtNLM"/>
    </source>
</evidence>
<name>A0A436ZPF8_ARTFL</name>
<sequence>MHLYIEIQASVPSRALTFYTTIFPSWSFRKDDTLPIEYYRGTFSPSSSHESAINILKRPAETPGSMQGTNAFVCSFPVDDEAAFDRLKEKTLELGGQVAMEKFPVPGRGWHGENPGFPFPVLEEAQQTIPGSEEYSLANI</sequence>